<proteinExistence type="predicted"/>
<evidence type="ECO:0000313" key="1">
    <source>
        <dbReference type="EMBL" id="KRO39632.1"/>
    </source>
</evidence>
<comment type="caution">
    <text evidence="1">The sequence shown here is derived from an EMBL/GenBank/DDBJ whole genome shotgun (WGS) entry which is preliminary data.</text>
</comment>
<evidence type="ECO:0000313" key="2">
    <source>
        <dbReference type="Proteomes" id="UP000050874"/>
    </source>
</evidence>
<protein>
    <submittedName>
        <fullName evidence="1">Uncharacterized protein</fullName>
    </submittedName>
</protein>
<dbReference type="AlphaFoldDB" id="A0A0R2PRH7"/>
<sequence>MPQEFIDSYTARIKDYKRVQKRIHQMSVSLYEMNLPQYEAKVSKKVGLVNLNAYRIEKEWADLKKETEDFIAEQAKHKEHLDKWFTNFAELLDLRNEKYEPMGYY</sequence>
<accession>A0A0R2PRH7</accession>
<organism evidence="1 2">
    <name type="scientific">SAR86 cluster bacterium BACL1 MAG-120920-bin57</name>
    <dbReference type="NCBI Taxonomy" id="1655571"/>
    <lineage>
        <taxon>Bacteria</taxon>
        <taxon>Pseudomonadati</taxon>
        <taxon>Pseudomonadota</taxon>
        <taxon>Gammaproteobacteria</taxon>
        <taxon>SAR86 cluster</taxon>
    </lineage>
</organism>
<reference evidence="2" key="1">
    <citation type="submission" date="2015-10" db="EMBL/GenBank/DDBJ databases">
        <title>Metagenome-Assembled Genomes uncover a global brackish microbiome.</title>
        <authorList>
            <person name="Hugerth L.W."/>
            <person name="Larsson J."/>
            <person name="Alneberg J."/>
            <person name="Lindh M.V."/>
            <person name="Legrand C."/>
            <person name="Pinhassi J."/>
            <person name="Andersson A."/>
        </authorList>
    </citation>
    <scope>NUCLEOTIDE SEQUENCE [LARGE SCALE GENOMIC DNA]</scope>
</reference>
<name>A0A0R2PRH7_9GAMM</name>
<dbReference type="Proteomes" id="UP000050874">
    <property type="component" value="Unassembled WGS sequence"/>
</dbReference>
<gene>
    <name evidence="1" type="ORF">ABR63_01565</name>
</gene>
<dbReference type="EMBL" id="LIAV01000202">
    <property type="protein sequence ID" value="KRO39632.1"/>
    <property type="molecule type" value="Genomic_DNA"/>
</dbReference>